<reference evidence="3" key="1">
    <citation type="submission" date="2014-01" db="EMBL/GenBank/DDBJ databases">
        <title>The Genome Sequence of Anopheles farauti FAR1 (V2).</title>
        <authorList>
            <consortium name="The Broad Institute Genomics Platform"/>
            <person name="Neafsey D.E."/>
            <person name="Besansky N."/>
            <person name="Howell P."/>
            <person name="Walton C."/>
            <person name="Young S.K."/>
            <person name="Zeng Q."/>
            <person name="Gargeya S."/>
            <person name="Fitzgerald M."/>
            <person name="Haas B."/>
            <person name="Abouelleil A."/>
            <person name="Allen A.W."/>
            <person name="Alvarado L."/>
            <person name="Arachchi H.M."/>
            <person name="Berlin A.M."/>
            <person name="Chapman S.B."/>
            <person name="Gainer-Dewar J."/>
            <person name="Goldberg J."/>
            <person name="Griggs A."/>
            <person name="Gujja S."/>
            <person name="Hansen M."/>
            <person name="Howarth C."/>
            <person name="Imamovic A."/>
            <person name="Ireland A."/>
            <person name="Larimer J."/>
            <person name="McCowan C."/>
            <person name="Murphy C."/>
            <person name="Pearson M."/>
            <person name="Poon T.W."/>
            <person name="Priest M."/>
            <person name="Roberts A."/>
            <person name="Saif S."/>
            <person name="Shea T."/>
            <person name="Sisk P."/>
            <person name="Sykes S."/>
            <person name="Wortman J."/>
            <person name="Nusbaum C."/>
            <person name="Birren B."/>
        </authorList>
    </citation>
    <scope>NUCLEOTIDE SEQUENCE [LARGE SCALE GENOMIC DNA]</scope>
    <source>
        <strain evidence="3">FAR1</strain>
    </source>
</reference>
<dbReference type="EnsemblMetazoa" id="AFAF003953-RA">
    <property type="protein sequence ID" value="AFAF003953-PA"/>
    <property type="gene ID" value="AFAF003953"/>
</dbReference>
<reference evidence="2" key="2">
    <citation type="submission" date="2020-05" db="UniProtKB">
        <authorList>
            <consortium name="EnsemblMetazoa"/>
        </authorList>
    </citation>
    <scope>IDENTIFICATION</scope>
    <source>
        <strain evidence="2">FAR1</strain>
    </source>
</reference>
<accession>A0A182Q6D7</accession>
<evidence type="ECO:0000256" key="1">
    <source>
        <dbReference type="SAM" id="Phobius"/>
    </source>
</evidence>
<sequence length="308" mass="32455">MLILFLVDVIGADYFIDRHSIDRIDPEHGRGQRRVTDIVADCIGEATVAGSVEPRAGDASDGVGDTDVAVDGGNDIDEKGYAAADERGRSSGSNGGRVLSAVETQHIDGSKMDSDDDGSLVLVVVVVLMVLLLLLLLQVVIVAEVVVVLVVEVSSAARSSMSAALSSVGWRVEQLPAGNGGNESCSWTYCAATWNDSLSIVCTVLAVYLARDAAVVPVPLPLAPLVPPFPQPPQNPALVEAPLLYSWFADDASFFIQLLCCCCCCCCCRFGACDESSATNTTSLSEADSRSTTWSGVRRWGGFCANTN</sequence>
<organism evidence="2 3">
    <name type="scientific">Anopheles farauti</name>
    <dbReference type="NCBI Taxonomy" id="69004"/>
    <lineage>
        <taxon>Eukaryota</taxon>
        <taxon>Metazoa</taxon>
        <taxon>Ecdysozoa</taxon>
        <taxon>Arthropoda</taxon>
        <taxon>Hexapoda</taxon>
        <taxon>Insecta</taxon>
        <taxon>Pterygota</taxon>
        <taxon>Neoptera</taxon>
        <taxon>Endopterygota</taxon>
        <taxon>Diptera</taxon>
        <taxon>Nematocera</taxon>
        <taxon>Culicoidea</taxon>
        <taxon>Culicidae</taxon>
        <taxon>Anophelinae</taxon>
        <taxon>Anopheles</taxon>
    </lineage>
</organism>
<keyword evidence="3" id="KW-1185">Reference proteome</keyword>
<dbReference type="AlphaFoldDB" id="A0A182Q6D7"/>
<dbReference type="Proteomes" id="UP000075886">
    <property type="component" value="Unassembled WGS sequence"/>
</dbReference>
<dbReference type="EMBL" id="AXCN02000446">
    <property type="status" value="NOT_ANNOTATED_CDS"/>
    <property type="molecule type" value="Genomic_DNA"/>
</dbReference>
<name>A0A182Q6D7_9DIPT</name>
<keyword evidence="1" id="KW-1133">Transmembrane helix</keyword>
<evidence type="ECO:0000313" key="2">
    <source>
        <dbReference type="EnsemblMetazoa" id="AFAF003953-PA"/>
    </source>
</evidence>
<proteinExistence type="predicted"/>
<protein>
    <submittedName>
        <fullName evidence="2">Uncharacterized protein</fullName>
    </submittedName>
</protein>
<keyword evidence="1" id="KW-0472">Membrane</keyword>
<evidence type="ECO:0000313" key="3">
    <source>
        <dbReference type="Proteomes" id="UP000075886"/>
    </source>
</evidence>
<keyword evidence="1" id="KW-0812">Transmembrane</keyword>
<feature type="transmembrane region" description="Helical" evidence="1">
    <location>
        <begin position="120"/>
        <end position="151"/>
    </location>
</feature>
<dbReference type="VEuPathDB" id="VectorBase:AFAF003953"/>